<name>A0A2P8G5D7_9BACT</name>
<dbReference type="RefSeq" id="WP_106603538.1">
    <property type="nucleotide sequence ID" value="NZ_PYGK01000007.1"/>
</dbReference>
<organism evidence="1 2">
    <name type="scientific">Chitinophaga ginsengisoli</name>
    <dbReference type="NCBI Taxonomy" id="363837"/>
    <lineage>
        <taxon>Bacteria</taxon>
        <taxon>Pseudomonadati</taxon>
        <taxon>Bacteroidota</taxon>
        <taxon>Chitinophagia</taxon>
        <taxon>Chitinophagales</taxon>
        <taxon>Chitinophagaceae</taxon>
        <taxon>Chitinophaga</taxon>
    </lineage>
</organism>
<comment type="caution">
    <text evidence="1">The sequence shown here is derived from an EMBL/GenBank/DDBJ whole genome shotgun (WGS) entry which is preliminary data.</text>
</comment>
<protein>
    <recommendedName>
        <fullName evidence="3">Coenzyme PQQ synthesis protein D (PqqD)</fullName>
    </recommendedName>
</protein>
<evidence type="ECO:0000313" key="2">
    <source>
        <dbReference type="Proteomes" id="UP000240978"/>
    </source>
</evidence>
<dbReference type="AlphaFoldDB" id="A0A2P8G5D7"/>
<sequence length="99" mass="11382">MELDFNQCTITVIDPHEPRMITMDPWPETIFLNATGERTIKQYIEDTAEDYKGNIPSNLDSYIISELEKLVFEYKIIELTDVPNALKSPFEKAMPAGNK</sequence>
<reference evidence="1 2" key="1">
    <citation type="submission" date="2018-03" db="EMBL/GenBank/DDBJ databases">
        <title>Genomic Encyclopedia of Archaeal and Bacterial Type Strains, Phase II (KMG-II): from individual species to whole genera.</title>
        <authorList>
            <person name="Goeker M."/>
        </authorList>
    </citation>
    <scope>NUCLEOTIDE SEQUENCE [LARGE SCALE GENOMIC DNA]</scope>
    <source>
        <strain evidence="1 2">DSM 18107</strain>
    </source>
</reference>
<evidence type="ECO:0008006" key="3">
    <source>
        <dbReference type="Google" id="ProtNLM"/>
    </source>
</evidence>
<gene>
    <name evidence="1" type="ORF">CLV42_107313</name>
</gene>
<accession>A0A2P8G5D7</accession>
<dbReference type="Proteomes" id="UP000240978">
    <property type="component" value="Unassembled WGS sequence"/>
</dbReference>
<dbReference type="EMBL" id="PYGK01000007">
    <property type="protein sequence ID" value="PSL29166.1"/>
    <property type="molecule type" value="Genomic_DNA"/>
</dbReference>
<dbReference type="OrthoDB" id="1356646at2"/>
<evidence type="ECO:0000313" key="1">
    <source>
        <dbReference type="EMBL" id="PSL29166.1"/>
    </source>
</evidence>
<proteinExistence type="predicted"/>
<keyword evidence="2" id="KW-1185">Reference proteome</keyword>